<reference evidence="10" key="2">
    <citation type="submission" date="2025-09" db="UniProtKB">
        <authorList>
            <consortium name="Ensembl"/>
        </authorList>
    </citation>
    <scope>IDENTIFICATION</scope>
</reference>
<dbReference type="PANTHER" id="PTHR11437">
    <property type="entry name" value="RIBONUCLEASE"/>
    <property type="match status" value="1"/>
</dbReference>
<organism evidence="10 11">
    <name type="scientific">Paramormyrops kingsleyae</name>
    <dbReference type="NCBI Taxonomy" id="1676925"/>
    <lineage>
        <taxon>Eukaryota</taxon>
        <taxon>Metazoa</taxon>
        <taxon>Chordata</taxon>
        <taxon>Craniata</taxon>
        <taxon>Vertebrata</taxon>
        <taxon>Euteleostomi</taxon>
        <taxon>Actinopterygii</taxon>
        <taxon>Neopterygii</taxon>
        <taxon>Teleostei</taxon>
        <taxon>Osteoglossocephala</taxon>
        <taxon>Osteoglossomorpha</taxon>
        <taxon>Osteoglossiformes</taxon>
        <taxon>Mormyridae</taxon>
        <taxon>Paramormyrops</taxon>
    </lineage>
</organism>
<evidence type="ECO:0000313" key="11">
    <source>
        <dbReference type="Proteomes" id="UP000261540"/>
    </source>
</evidence>
<dbReference type="Ensembl" id="ENSPKIT00000009843.1">
    <property type="protein sequence ID" value="ENSPKIP00000029052.1"/>
    <property type="gene ID" value="ENSPKIG00000010448.1"/>
</dbReference>
<proteinExistence type="inferred from homology"/>
<keyword evidence="5 8" id="KW-0255">Endonuclease</keyword>
<keyword evidence="4 8" id="KW-0540">Nuclease</keyword>
<dbReference type="GeneTree" id="ENSGT00940000157645"/>
<reference evidence="10" key="1">
    <citation type="submission" date="2025-08" db="UniProtKB">
        <authorList>
            <consortium name="Ensembl"/>
        </authorList>
    </citation>
    <scope>IDENTIFICATION</scope>
</reference>
<dbReference type="GO" id="GO:0004540">
    <property type="term" value="F:RNA nuclease activity"/>
    <property type="evidence" value="ECO:0007669"/>
    <property type="project" value="TreeGrafter"/>
</dbReference>
<dbReference type="InterPro" id="IPR001427">
    <property type="entry name" value="RNaseA"/>
</dbReference>
<keyword evidence="7" id="KW-1015">Disulfide bond</keyword>
<keyword evidence="11" id="KW-1185">Reference proteome</keyword>
<dbReference type="PRINTS" id="PR00794">
    <property type="entry name" value="RIBONUCLEASE"/>
</dbReference>
<dbReference type="SMART" id="SM00092">
    <property type="entry name" value="RNAse_Pc"/>
    <property type="match status" value="1"/>
</dbReference>
<dbReference type="GO" id="GO:0004519">
    <property type="term" value="F:endonuclease activity"/>
    <property type="evidence" value="ECO:0007669"/>
    <property type="project" value="UniProtKB-KW"/>
</dbReference>
<keyword evidence="6 8" id="KW-0378">Hydrolase</keyword>
<evidence type="ECO:0000313" key="10">
    <source>
        <dbReference type="Ensembl" id="ENSPKIP00000029052.1"/>
    </source>
</evidence>
<evidence type="ECO:0000256" key="8">
    <source>
        <dbReference type="RuleBase" id="RU000651"/>
    </source>
</evidence>
<dbReference type="GO" id="GO:0005576">
    <property type="term" value="C:extracellular region"/>
    <property type="evidence" value="ECO:0007669"/>
    <property type="project" value="UniProtKB-SubCell"/>
</dbReference>
<dbReference type="GO" id="GO:0016787">
    <property type="term" value="F:hydrolase activity"/>
    <property type="evidence" value="ECO:0007669"/>
    <property type="project" value="UniProtKB-KW"/>
</dbReference>
<comment type="subcellular location">
    <subcellularLocation>
        <location evidence="1">Secreted</location>
    </subcellularLocation>
</comment>
<dbReference type="Gene3D" id="3.10.130.10">
    <property type="entry name" value="Ribonuclease A-like domain"/>
    <property type="match status" value="1"/>
</dbReference>
<dbReference type="InterPro" id="IPR023412">
    <property type="entry name" value="RNaseA_domain"/>
</dbReference>
<evidence type="ECO:0000256" key="5">
    <source>
        <dbReference type="ARBA" id="ARBA00022759"/>
    </source>
</evidence>
<dbReference type="Pfam" id="PF00074">
    <property type="entry name" value="RnaseA"/>
    <property type="match status" value="1"/>
</dbReference>
<dbReference type="PROSITE" id="PS00127">
    <property type="entry name" value="RNASE_PANCREATIC"/>
    <property type="match status" value="1"/>
</dbReference>
<feature type="domain" description="Ribonuclease A-domain" evidence="9">
    <location>
        <begin position="6"/>
        <end position="117"/>
    </location>
</feature>
<dbReference type="Proteomes" id="UP000261540">
    <property type="component" value="Unplaced"/>
</dbReference>
<evidence type="ECO:0000256" key="3">
    <source>
        <dbReference type="ARBA" id="ARBA00022525"/>
    </source>
</evidence>
<dbReference type="AlphaFoldDB" id="A0A3B3SE68"/>
<dbReference type="SUPFAM" id="SSF54076">
    <property type="entry name" value="RNase A-like"/>
    <property type="match status" value="1"/>
</dbReference>
<accession>A0A3B3SE68</accession>
<dbReference type="InterPro" id="IPR036816">
    <property type="entry name" value="RNaseA-like_dom_sf"/>
</dbReference>
<dbReference type="GO" id="GO:0050830">
    <property type="term" value="P:defense response to Gram-positive bacterium"/>
    <property type="evidence" value="ECO:0007669"/>
    <property type="project" value="TreeGrafter"/>
</dbReference>
<evidence type="ECO:0000256" key="2">
    <source>
        <dbReference type="ARBA" id="ARBA00005600"/>
    </source>
</evidence>
<evidence type="ECO:0000256" key="4">
    <source>
        <dbReference type="ARBA" id="ARBA00022722"/>
    </source>
</evidence>
<dbReference type="GO" id="GO:0003676">
    <property type="term" value="F:nucleic acid binding"/>
    <property type="evidence" value="ECO:0007669"/>
    <property type="project" value="InterPro"/>
</dbReference>
<evidence type="ECO:0000256" key="7">
    <source>
        <dbReference type="ARBA" id="ARBA00023157"/>
    </source>
</evidence>
<dbReference type="InterPro" id="IPR023411">
    <property type="entry name" value="RNaseA_AS"/>
</dbReference>
<protein>
    <recommendedName>
        <fullName evidence="9">Ribonuclease A-domain domain-containing protein</fullName>
    </recommendedName>
</protein>
<evidence type="ECO:0000256" key="1">
    <source>
        <dbReference type="ARBA" id="ARBA00004613"/>
    </source>
</evidence>
<evidence type="ECO:0000256" key="6">
    <source>
        <dbReference type="ARBA" id="ARBA00022801"/>
    </source>
</evidence>
<keyword evidence="3" id="KW-0964">Secreted</keyword>
<comment type="similarity">
    <text evidence="2 8">Belongs to the pancreatic ribonuclease family.</text>
</comment>
<name>A0A3B3SE68_9TELE</name>
<sequence>MKLPSNEDPRQKFLKHHVTKNMTEGDCDNAMKKVNNENCKPVNTFIVSKEKKAITDICGTAGCTCSSNLRISNKPFEVITCNRVSKKPPCKYMGQKSSKNIILACERNNPVHYAGSIVPRTSAEESV</sequence>
<evidence type="ECO:0000259" key="9">
    <source>
        <dbReference type="SMART" id="SM00092"/>
    </source>
</evidence>
<dbReference type="PANTHER" id="PTHR11437:SF10">
    <property type="entry name" value="ANGIOGENIN-RELATED"/>
    <property type="match status" value="1"/>
</dbReference>